<dbReference type="InterPro" id="IPR011335">
    <property type="entry name" value="Restrct_endonuc-II-like"/>
</dbReference>
<accession>A0A1I3W771</accession>
<keyword evidence="3" id="KW-1185">Reference proteome</keyword>
<dbReference type="Proteomes" id="UP000199445">
    <property type="component" value="Unassembled WGS sequence"/>
</dbReference>
<keyword evidence="2" id="KW-0540">Nuclease</keyword>
<dbReference type="GO" id="GO:0003677">
    <property type="term" value="F:DNA binding"/>
    <property type="evidence" value="ECO:0007669"/>
    <property type="project" value="InterPro"/>
</dbReference>
<dbReference type="EMBL" id="FOSC01000009">
    <property type="protein sequence ID" value="SFK03438.1"/>
    <property type="molecule type" value="Genomic_DNA"/>
</dbReference>
<keyword evidence="2" id="KW-0378">Hydrolase</keyword>
<dbReference type="OrthoDB" id="5191874at2"/>
<reference evidence="2 3" key="1">
    <citation type="submission" date="2016-10" db="EMBL/GenBank/DDBJ databases">
        <authorList>
            <person name="de Groot N.N."/>
        </authorList>
    </citation>
    <scope>NUCLEOTIDE SEQUENCE [LARGE SCALE GENOMIC DNA]</scope>
    <source>
        <strain evidence="2 3">IBRC-M 10445</strain>
    </source>
</reference>
<dbReference type="Pfam" id="PF04471">
    <property type="entry name" value="Mrr_cat"/>
    <property type="match status" value="1"/>
</dbReference>
<dbReference type="SUPFAM" id="SSF52980">
    <property type="entry name" value="Restriction endonuclease-like"/>
    <property type="match status" value="1"/>
</dbReference>
<dbReference type="RefSeq" id="WP_091705470.1">
    <property type="nucleotide sequence ID" value="NZ_BMYN01000005.1"/>
</dbReference>
<evidence type="ECO:0000313" key="3">
    <source>
        <dbReference type="Proteomes" id="UP000199445"/>
    </source>
</evidence>
<dbReference type="GO" id="GO:0009307">
    <property type="term" value="P:DNA restriction-modification system"/>
    <property type="evidence" value="ECO:0007669"/>
    <property type="project" value="InterPro"/>
</dbReference>
<organism evidence="2 3">
    <name type="scientific">Marinobacter persicus</name>
    <dbReference type="NCBI Taxonomy" id="930118"/>
    <lineage>
        <taxon>Bacteria</taxon>
        <taxon>Pseudomonadati</taxon>
        <taxon>Pseudomonadota</taxon>
        <taxon>Gammaproteobacteria</taxon>
        <taxon>Pseudomonadales</taxon>
        <taxon>Marinobacteraceae</taxon>
        <taxon>Marinobacter</taxon>
    </lineage>
</organism>
<dbReference type="InterPro" id="IPR007560">
    <property type="entry name" value="Restrct_endonuc_IV_Mrr"/>
</dbReference>
<evidence type="ECO:0000259" key="1">
    <source>
        <dbReference type="Pfam" id="PF04471"/>
    </source>
</evidence>
<dbReference type="AlphaFoldDB" id="A0A1I3W771"/>
<sequence>MRNDGKAYEEFVGLLHRALLNAEAITEQKNIEIQRNKKIVDSCGVEREFDIYWEYELAGITYKTVVECKDYNSSISLEKIDALIGKIRDIPDLKPVFATKKGYQSGARSKAEYNKIDLLVVREQNDSDWLDADGTPLIREIHINMTIQMPAHITDFQPLLDVDWAKKSLGVSLSSKITISGLNNEILIENEDKGEKYSLRKLAGRLAPLGGKEYGDFKKEERFNLGWISGPDFRYKIKGYNVSYTLSQPYTEPMIIDFSKELVGVIEYLQKGTKKSIFRNGIIKENLIPPKR</sequence>
<proteinExistence type="predicted"/>
<protein>
    <submittedName>
        <fullName evidence="2">Restriction endonuclease</fullName>
    </submittedName>
</protein>
<evidence type="ECO:0000313" key="2">
    <source>
        <dbReference type="EMBL" id="SFK03438.1"/>
    </source>
</evidence>
<keyword evidence="2" id="KW-0255">Endonuclease</keyword>
<gene>
    <name evidence="2" type="ORF">SAMN05216429_10966</name>
</gene>
<feature type="domain" description="Restriction endonuclease type IV Mrr" evidence="1">
    <location>
        <begin position="49"/>
        <end position="119"/>
    </location>
</feature>
<name>A0A1I3W771_9GAMM</name>
<dbReference type="GO" id="GO:0004519">
    <property type="term" value="F:endonuclease activity"/>
    <property type="evidence" value="ECO:0007669"/>
    <property type="project" value="UniProtKB-KW"/>
</dbReference>